<gene>
    <name evidence="2" type="ORF">PHYBLDRAFT_138741</name>
</gene>
<dbReference type="RefSeq" id="XP_018299241.1">
    <property type="nucleotide sequence ID" value="XM_018430064.1"/>
</dbReference>
<sequence length="194" mass="21316">MEILSKQHNPLTARASAQSETASGSNGLDIDVSSSSSAEETSRKAQKGKEKASTSEREQWDMAREIALMQLIYNCCPFANAHAKGVRAKKNLLFKKLNLVVNKDNERSLPVTANESASLLKQQLDILQQQQHTNNLVLEELKKTSWSNAVLAKSNQEIADSNKVITKSNSALAKSLSTKAEIESAIVESYKNNK</sequence>
<dbReference type="GeneID" id="28990970"/>
<proteinExistence type="predicted"/>
<organism evidence="2 3">
    <name type="scientific">Phycomyces blakesleeanus (strain ATCC 8743b / DSM 1359 / FGSC 10004 / NBRC 33097 / NRRL 1555)</name>
    <dbReference type="NCBI Taxonomy" id="763407"/>
    <lineage>
        <taxon>Eukaryota</taxon>
        <taxon>Fungi</taxon>
        <taxon>Fungi incertae sedis</taxon>
        <taxon>Mucoromycota</taxon>
        <taxon>Mucoromycotina</taxon>
        <taxon>Mucoromycetes</taxon>
        <taxon>Mucorales</taxon>
        <taxon>Phycomycetaceae</taxon>
        <taxon>Phycomyces</taxon>
    </lineage>
</organism>
<evidence type="ECO:0000256" key="1">
    <source>
        <dbReference type="SAM" id="MobiDB-lite"/>
    </source>
</evidence>
<keyword evidence="3" id="KW-1185">Reference proteome</keyword>
<feature type="compositionally biased region" description="Basic and acidic residues" evidence="1">
    <location>
        <begin position="40"/>
        <end position="58"/>
    </location>
</feature>
<evidence type="ECO:0000313" key="2">
    <source>
        <dbReference type="EMBL" id="OAD81201.1"/>
    </source>
</evidence>
<dbReference type="VEuPathDB" id="FungiDB:PHYBLDRAFT_138741"/>
<evidence type="ECO:0000313" key="3">
    <source>
        <dbReference type="Proteomes" id="UP000077315"/>
    </source>
</evidence>
<dbReference type="EMBL" id="KV440971">
    <property type="protein sequence ID" value="OAD81201.1"/>
    <property type="molecule type" value="Genomic_DNA"/>
</dbReference>
<dbReference type="Proteomes" id="UP000077315">
    <property type="component" value="Unassembled WGS sequence"/>
</dbReference>
<dbReference type="InParanoid" id="A0A163BF46"/>
<dbReference type="AlphaFoldDB" id="A0A163BF46"/>
<feature type="compositionally biased region" description="Polar residues" evidence="1">
    <location>
        <begin position="1"/>
        <end position="26"/>
    </location>
</feature>
<protein>
    <submittedName>
        <fullName evidence="2">Uncharacterized protein</fullName>
    </submittedName>
</protein>
<name>A0A163BF46_PHYB8</name>
<feature type="region of interest" description="Disordered" evidence="1">
    <location>
        <begin position="1"/>
        <end position="58"/>
    </location>
</feature>
<accession>A0A163BF46</accession>
<reference evidence="3" key="1">
    <citation type="submission" date="2015-06" db="EMBL/GenBank/DDBJ databases">
        <title>Expansion of signal transduction pathways in fungi by whole-genome duplication.</title>
        <authorList>
            <consortium name="DOE Joint Genome Institute"/>
            <person name="Corrochano L.M."/>
            <person name="Kuo A."/>
            <person name="Marcet-Houben M."/>
            <person name="Polaino S."/>
            <person name="Salamov A."/>
            <person name="Villalobos J.M."/>
            <person name="Alvarez M.I."/>
            <person name="Avalos J."/>
            <person name="Benito E.P."/>
            <person name="Benoit I."/>
            <person name="Burger G."/>
            <person name="Camino L.P."/>
            <person name="Canovas D."/>
            <person name="Cerda-Olmedo E."/>
            <person name="Cheng J.-F."/>
            <person name="Dominguez A."/>
            <person name="Elias M."/>
            <person name="Eslava A.P."/>
            <person name="Glaser F."/>
            <person name="Grimwood J."/>
            <person name="Gutierrez G."/>
            <person name="Heitman J."/>
            <person name="Henrissat B."/>
            <person name="Iturriaga E.A."/>
            <person name="Lang B.F."/>
            <person name="Lavin J.L."/>
            <person name="Lee S."/>
            <person name="Li W."/>
            <person name="Lindquist E."/>
            <person name="Lopez-Garcia S."/>
            <person name="Luque E.M."/>
            <person name="Marcos A.T."/>
            <person name="Martin J."/>
            <person name="McCluskey K."/>
            <person name="Medina H.R."/>
            <person name="Miralles-Duran A."/>
            <person name="Miyazaki A."/>
            <person name="Munoz-Torres E."/>
            <person name="Oguiza J.A."/>
            <person name="Ohm R."/>
            <person name="Olmedo M."/>
            <person name="Orejas M."/>
            <person name="Ortiz-Castellanos L."/>
            <person name="Pisabarro A.G."/>
            <person name="Rodriguez-Romero J."/>
            <person name="Ruiz-Herrera J."/>
            <person name="Ruiz-Vazquez R."/>
            <person name="Sanz C."/>
            <person name="Schackwitz W."/>
            <person name="Schmutz J."/>
            <person name="Shahriari M."/>
            <person name="Shelest E."/>
            <person name="Silva-Franco F."/>
            <person name="Soanes D."/>
            <person name="Syed K."/>
            <person name="Tagua V.G."/>
            <person name="Talbot N.J."/>
            <person name="Thon M."/>
            <person name="De vries R.P."/>
            <person name="Wiebenga A."/>
            <person name="Yadav J.S."/>
            <person name="Braun E.L."/>
            <person name="Baker S."/>
            <person name="Garre V."/>
            <person name="Horwitz B."/>
            <person name="Torres-Martinez S."/>
            <person name="Idnurm A."/>
            <person name="Herrera-Estrella A."/>
            <person name="Gabaldon T."/>
            <person name="Grigoriev I.V."/>
        </authorList>
    </citation>
    <scope>NUCLEOTIDE SEQUENCE [LARGE SCALE GENOMIC DNA]</scope>
    <source>
        <strain evidence="3">NRRL 1555(-)</strain>
    </source>
</reference>